<name>A0ABY2QCZ0_9SPHN</name>
<evidence type="ECO:0000256" key="1">
    <source>
        <dbReference type="SAM" id="Phobius"/>
    </source>
</evidence>
<comment type="caution">
    <text evidence="2">The sequence shown here is derived from an EMBL/GenBank/DDBJ whole genome shotgun (WGS) entry which is preliminary data.</text>
</comment>
<organism evidence="2 3">
    <name type="scientific">Sphingomonas olei</name>
    <dbReference type="NCBI Taxonomy" id="1886787"/>
    <lineage>
        <taxon>Bacteria</taxon>
        <taxon>Pseudomonadati</taxon>
        <taxon>Pseudomonadota</taxon>
        <taxon>Alphaproteobacteria</taxon>
        <taxon>Sphingomonadales</taxon>
        <taxon>Sphingomonadaceae</taxon>
        <taxon>Sphingomonas</taxon>
    </lineage>
</organism>
<keyword evidence="1" id="KW-0472">Membrane</keyword>
<dbReference type="Proteomes" id="UP000308038">
    <property type="component" value="Unassembled WGS sequence"/>
</dbReference>
<evidence type="ECO:0000313" key="2">
    <source>
        <dbReference type="EMBL" id="THG36595.1"/>
    </source>
</evidence>
<keyword evidence="1" id="KW-1133">Transmembrane helix</keyword>
<feature type="transmembrane region" description="Helical" evidence="1">
    <location>
        <begin position="13"/>
        <end position="36"/>
    </location>
</feature>
<dbReference type="EMBL" id="SSTI01000041">
    <property type="protein sequence ID" value="THG36595.1"/>
    <property type="molecule type" value="Genomic_DNA"/>
</dbReference>
<evidence type="ECO:0000313" key="3">
    <source>
        <dbReference type="Proteomes" id="UP000308038"/>
    </source>
</evidence>
<feature type="non-terminal residue" evidence="2">
    <location>
        <position position="168"/>
    </location>
</feature>
<evidence type="ECO:0008006" key="4">
    <source>
        <dbReference type="Google" id="ProtNLM"/>
    </source>
</evidence>
<feature type="transmembrane region" description="Helical" evidence="1">
    <location>
        <begin position="132"/>
        <end position="152"/>
    </location>
</feature>
<reference evidence="2 3" key="1">
    <citation type="submission" date="2019-04" db="EMBL/GenBank/DDBJ databases">
        <title>Microbes associate with the intestines of laboratory mice.</title>
        <authorList>
            <person name="Navarre W."/>
            <person name="Wong E."/>
            <person name="Huang K.C."/>
            <person name="Tropini C."/>
            <person name="Ng K."/>
            <person name="Yu B."/>
        </authorList>
    </citation>
    <scope>NUCLEOTIDE SEQUENCE [LARGE SCALE GENOMIC DNA]</scope>
    <source>
        <strain evidence="2 3">NM83_B4-11</strain>
    </source>
</reference>
<gene>
    <name evidence="2" type="ORF">E5988_16605</name>
</gene>
<feature type="transmembrane region" description="Helical" evidence="1">
    <location>
        <begin position="103"/>
        <end position="126"/>
    </location>
</feature>
<feature type="transmembrane region" description="Helical" evidence="1">
    <location>
        <begin position="48"/>
        <end position="66"/>
    </location>
</feature>
<keyword evidence="3" id="KW-1185">Reference proteome</keyword>
<protein>
    <recommendedName>
        <fullName evidence="4">MFS transporter</fullName>
    </recommendedName>
</protein>
<accession>A0ABY2QCZ0</accession>
<feature type="non-terminal residue" evidence="2">
    <location>
        <position position="1"/>
    </location>
</feature>
<keyword evidence="1" id="KW-0812">Transmembrane</keyword>
<proteinExistence type="predicted"/>
<sequence>LMLATSTYITTDIVAMPLLWVLPLGLYLLSFSIAFADRRGPADFITSVAPITIILFGGVMICGFTLEPALGLLLALALLFMVAVALHTAMYRLRPAPQRLTGFYLAMSVGGALGGLFAGLIAPGLFDWTWEYPLLILAAGALVPQSILLPPLQALWRRGRGIPALAVV</sequence>
<feature type="transmembrane region" description="Helical" evidence="1">
    <location>
        <begin position="72"/>
        <end position="91"/>
    </location>
</feature>